<keyword evidence="8" id="KW-1185">Reference proteome</keyword>
<sequence length="586" mass="65964">MKSVVLSAMKTLKNPNASQLIFKEKQRGSSMASSIEHDLVSAVEHEISCPICYEDFEEPKCLPNCAHNVCLQCLQGMKKKEKNVLECPVCRVESVIPKGGVAAFPKNHLLVRLIEQSPGRKEKHYLREALKSCEEELQGAKDALKEMEKRYFNSKTKCDEMKQRVQSLVEGVVKTARKQEQKMLDEIKATCDRNEVTYETLQSRTVKLCENASDRINSAQVTIQHGGWEMVRVINTLNNLSKSLNISTLEANGKFTQPLELSLTNTDLAEEFIFGEFSLGKLNIKTDQETPIAFTAPSWEAFEPKPVETSKAKDYSRCGSLIQRIGSTSHFDAFSVAASRDCGDIVVLDEQAHVVHIFTEAGKKLNKFHIMDGDLWDIVVSNGDEIVVLNRDKNRLLHYDMKGNFQKKIVSASKENVKFTSCTVDFHGRFIITSYPNYDDETEDDALPCVLVYRPSGKLTMSFGEEHLGCPEKAVFLNRRFYVIDSGRCGGRVIVFDKTGSFMNMFEDKQLRSPSAIAADHSSGILAVTDTDTLTVHLYNQAGQRLHCFETENKPADIAFTKNFKSLLVCFEVDDGNGYVEMLTYR</sequence>
<dbReference type="InterPro" id="IPR017907">
    <property type="entry name" value="Znf_RING_CS"/>
</dbReference>
<evidence type="ECO:0000259" key="6">
    <source>
        <dbReference type="PROSITE" id="PS50089"/>
    </source>
</evidence>
<gene>
    <name evidence="7" type="ORF">PLOB_00001076</name>
</gene>
<proteinExistence type="predicted"/>
<evidence type="ECO:0000256" key="1">
    <source>
        <dbReference type="ARBA" id="ARBA00022723"/>
    </source>
</evidence>
<reference evidence="7 8" key="1">
    <citation type="submission" date="2022-05" db="EMBL/GenBank/DDBJ databases">
        <authorList>
            <consortium name="Genoscope - CEA"/>
            <person name="William W."/>
        </authorList>
    </citation>
    <scope>NUCLEOTIDE SEQUENCE [LARGE SCALE GENOMIC DNA]</scope>
</reference>
<evidence type="ECO:0000256" key="3">
    <source>
        <dbReference type="ARBA" id="ARBA00022833"/>
    </source>
</evidence>
<dbReference type="SMART" id="SM00184">
    <property type="entry name" value="RING"/>
    <property type="match status" value="1"/>
</dbReference>
<dbReference type="SUPFAM" id="SSF101898">
    <property type="entry name" value="NHL repeat"/>
    <property type="match status" value="1"/>
</dbReference>
<dbReference type="Proteomes" id="UP001159405">
    <property type="component" value="Unassembled WGS sequence"/>
</dbReference>
<comment type="caution">
    <text evidence="7">The sequence shown here is derived from an EMBL/GenBank/DDBJ whole genome shotgun (WGS) entry which is preliminary data.</text>
</comment>
<evidence type="ECO:0000256" key="5">
    <source>
        <dbReference type="SAM" id="Coils"/>
    </source>
</evidence>
<keyword evidence="1" id="KW-0479">Metal-binding</keyword>
<dbReference type="InterPro" id="IPR013083">
    <property type="entry name" value="Znf_RING/FYVE/PHD"/>
</dbReference>
<dbReference type="InterPro" id="IPR027370">
    <property type="entry name" value="Znf-RING_euk"/>
</dbReference>
<evidence type="ECO:0000313" key="8">
    <source>
        <dbReference type="Proteomes" id="UP001159405"/>
    </source>
</evidence>
<dbReference type="SUPFAM" id="SSF57850">
    <property type="entry name" value="RING/U-box"/>
    <property type="match status" value="1"/>
</dbReference>
<dbReference type="Pfam" id="PF13445">
    <property type="entry name" value="zf-RING_UBOX"/>
    <property type="match status" value="1"/>
</dbReference>
<dbReference type="InterPro" id="IPR047153">
    <property type="entry name" value="TRIM45/56/19-like"/>
</dbReference>
<accession>A0ABN8N8V1</accession>
<dbReference type="PANTHER" id="PTHR25462:SF300">
    <property type="entry name" value="RING-TYPE DOMAIN-CONTAINING PROTEIN"/>
    <property type="match status" value="1"/>
</dbReference>
<organism evidence="7 8">
    <name type="scientific">Porites lobata</name>
    <dbReference type="NCBI Taxonomy" id="104759"/>
    <lineage>
        <taxon>Eukaryota</taxon>
        <taxon>Metazoa</taxon>
        <taxon>Cnidaria</taxon>
        <taxon>Anthozoa</taxon>
        <taxon>Hexacorallia</taxon>
        <taxon>Scleractinia</taxon>
        <taxon>Fungiina</taxon>
        <taxon>Poritidae</taxon>
        <taxon>Porites</taxon>
    </lineage>
</organism>
<dbReference type="PROSITE" id="PS00518">
    <property type="entry name" value="ZF_RING_1"/>
    <property type="match status" value="1"/>
</dbReference>
<dbReference type="InterPro" id="IPR001841">
    <property type="entry name" value="Znf_RING"/>
</dbReference>
<keyword evidence="3" id="KW-0862">Zinc</keyword>
<dbReference type="EMBL" id="CALNXK010000010">
    <property type="protein sequence ID" value="CAH3042701.1"/>
    <property type="molecule type" value="Genomic_DNA"/>
</dbReference>
<feature type="domain" description="RING-type" evidence="6">
    <location>
        <begin position="49"/>
        <end position="91"/>
    </location>
</feature>
<feature type="coiled-coil region" evidence="5">
    <location>
        <begin position="130"/>
        <end position="164"/>
    </location>
</feature>
<dbReference type="PANTHER" id="PTHR25462">
    <property type="entry name" value="BONUS, ISOFORM C-RELATED"/>
    <property type="match status" value="1"/>
</dbReference>
<dbReference type="PROSITE" id="PS50089">
    <property type="entry name" value="ZF_RING_2"/>
    <property type="match status" value="1"/>
</dbReference>
<evidence type="ECO:0000313" key="7">
    <source>
        <dbReference type="EMBL" id="CAH3042701.1"/>
    </source>
</evidence>
<dbReference type="InterPro" id="IPR011042">
    <property type="entry name" value="6-blade_b-propeller_TolB-like"/>
</dbReference>
<dbReference type="Gene3D" id="2.120.10.30">
    <property type="entry name" value="TolB, C-terminal domain"/>
    <property type="match status" value="1"/>
</dbReference>
<protein>
    <recommendedName>
        <fullName evidence="6">RING-type domain-containing protein</fullName>
    </recommendedName>
</protein>
<keyword evidence="5" id="KW-0175">Coiled coil</keyword>
<name>A0ABN8N8V1_9CNID</name>
<evidence type="ECO:0000256" key="4">
    <source>
        <dbReference type="PROSITE-ProRule" id="PRU00175"/>
    </source>
</evidence>
<dbReference type="Gene3D" id="3.30.40.10">
    <property type="entry name" value="Zinc/RING finger domain, C3HC4 (zinc finger)"/>
    <property type="match status" value="1"/>
</dbReference>
<keyword evidence="2 4" id="KW-0863">Zinc-finger</keyword>
<evidence type="ECO:0000256" key="2">
    <source>
        <dbReference type="ARBA" id="ARBA00022771"/>
    </source>
</evidence>